<reference evidence="1 2" key="1">
    <citation type="journal article" date="2015" name="Genome Biol.">
        <title>Comparative genomics of Steinernema reveals deeply conserved gene regulatory networks.</title>
        <authorList>
            <person name="Dillman A.R."/>
            <person name="Macchietto M."/>
            <person name="Porter C.F."/>
            <person name="Rogers A."/>
            <person name="Williams B."/>
            <person name="Antoshechkin I."/>
            <person name="Lee M.M."/>
            <person name="Goodwin Z."/>
            <person name="Lu X."/>
            <person name="Lewis E.E."/>
            <person name="Goodrich-Blair H."/>
            <person name="Stock S.P."/>
            <person name="Adams B.J."/>
            <person name="Sternberg P.W."/>
            <person name="Mortazavi A."/>
        </authorList>
    </citation>
    <scope>NUCLEOTIDE SEQUENCE [LARGE SCALE GENOMIC DNA]</scope>
    <source>
        <strain evidence="1 2">ALL</strain>
    </source>
</reference>
<name>A0A4U5NCI9_STECR</name>
<comment type="caution">
    <text evidence="1">The sequence shown here is derived from an EMBL/GenBank/DDBJ whole genome shotgun (WGS) entry which is preliminary data.</text>
</comment>
<evidence type="ECO:0000313" key="1">
    <source>
        <dbReference type="EMBL" id="TKR80272.1"/>
    </source>
</evidence>
<dbReference type="Proteomes" id="UP000298663">
    <property type="component" value="Unassembled WGS sequence"/>
</dbReference>
<dbReference type="AlphaFoldDB" id="A0A4U5NCI9"/>
<keyword evidence="2" id="KW-1185">Reference proteome</keyword>
<organism evidence="1 2">
    <name type="scientific">Steinernema carpocapsae</name>
    <name type="common">Entomopathogenic nematode</name>
    <dbReference type="NCBI Taxonomy" id="34508"/>
    <lineage>
        <taxon>Eukaryota</taxon>
        <taxon>Metazoa</taxon>
        <taxon>Ecdysozoa</taxon>
        <taxon>Nematoda</taxon>
        <taxon>Chromadorea</taxon>
        <taxon>Rhabditida</taxon>
        <taxon>Tylenchina</taxon>
        <taxon>Panagrolaimomorpha</taxon>
        <taxon>Strongyloidoidea</taxon>
        <taxon>Steinernematidae</taxon>
        <taxon>Steinernema</taxon>
    </lineage>
</organism>
<dbReference type="EMBL" id="AZBU02000004">
    <property type="protein sequence ID" value="TKR80272.1"/>
    <property type="molecule type" value="Genomic_DNA"/>
</dbReference>
<evidence type="ECO:0000313" key="2">
    <source>
        <dbReference type="Proteomes" id="UP000298663"/>
    </source>
</evidence>
<gene>
    <name evidence="1" type="ORF">L596_014371</name>
</gene>
<proteinExistence type="predicted"/>
<sequence length="87" mass="9674">MFACFRINRSALFVPNLSLGSDSLVFHLWLIENPLDVSQVPRYLGSPLDQKSIFFCDPVCSLTSSNISSLVFVSFFVSLALEVVLKS</sequence>
<protein>
    <submittedName>
        <fullName evidence="1">Uncharacterized protein</fullName>
    </submittedName>
</protein>
<reference evidence="1 2" key="2">
    <citation type="journal article" date="2019" name="G3 (Bethesda)">
        <title>Hybrid Assembly of the Genome of the Entomopathogenic Nematode Steinernema carpocapsae Identifies the X-Chromosome.</title>
        <authorList>
            <person name="Serra L."/>
            <person name="Macchietto M."/>
            <person name="Macias-Munoz A."/>
            <person name="McGill C.J."/>
            <person name="Rodriguez I.M."/>
            <person name="Rodriguez B."/>
            <person name="Murad R."/>
            <person name="Mortazavi A."/>
        </authorList>
    </citation>
    <scope>NUCLEOTIDE SEQUENCE [LARGE SCALE GENOMIC DNA]</scope>
    <source>
        <strain evidence="1 2">ALL</strain>
    </source>
</reference>
<accession>A0A4U5NCI9</accession>